<comment type="pathway">
    <text evidence="2">Isoprenoid biosynthesis; geranylgeranyl diphosphate biosynthesis; geranylgeranyl diphosphate from farnesyl diphosphate and isopentenyl diphosphate: step 1/1.</text>
</comment>
<evidence type="ECO:0000256" key="13">
    <source>
        <dbReference type="ARBA" id="ARBA00032052"/>
    </source>
</evidence>
<dbReference type="AlphaFoldDB" id="A0A917AD91"/>
<dbReference type="GO" id="GO:0015995">
    <property type="term" value="P:chlorophyll biosynthetic process"/>
    <property type="evidence" value="ECO:0007669"/>
    <property type="project" value="UniProtKB-KW"/>
</dbReference>
<dbReference type="FunFam" id="1.10.600.10:FF:000001">
    <property type="entry name" value="Geranylgeranyl diphosphate synthase"/>
    <property type="match status" value="1"/>
</dbReference>
<dbReference type="SFLD" id="SFLDS00005">
    <property type="entry name" value="Isoprenoid_Synthase_Type_I"/>
    <property type="match status" value="1"/>
</dbReference>
<evidence type="ECO:0000313" key="17">
    <source>
        <dbReference type="EMBL" id="GGE44393.1"/>
    </source>
</evidence>
<dbReference type="InterPro" id="IPR000092">
    <property type="entry name" value="Polyprenyl_synt"/>
</dbReference>
<dbReference type="GO" id="GO:0046872">
    <property type="term" value="F:metal ion binding"/>
    <property type="evidence" value="ECO:0007669"/>
    <property type="project" value="UniProtKB-KW"/>
</dbReference>
<dbReference type="PANTHER" id="PTHR43281:SF1">
    <property type="entry name" value="FARNESYL DIPHOSPHATE SYNTHASE"/>
    <property type="match status" value="1"/>
</dbReference>
<keyword evidence="7" id="KW-0479">Metal-binding</keyword>
<evidence type="ECO:0000256" key="1">
    <source>
        <dbReference type="ARBA" id="ARBA00001946"/>
    </source>
</evidence>
<sequence>MFDRRIAEVAAAVSARLDAALAPMPGEIGAAMRHACGGGKRLRAFLVCEGAALHGVESAPALDAAAAIEAMHAYSLVHDDLPAMDDDDLRRGLPTVHVKWDEATAVLVGDALQSLAFDLVAHMALPAERVVTLTAGLARAAGGRGMVQGQALDIAAETAAVPLTLAEITELQAKKTGALIEWSAQAGPVMAGAETGAMGAYARALGLAFQIADDILDVEGDEAQTGKRLRKDGEAGKATFVSLLGLDGARKEAARLVETACEALSGHGAEADCLRQAARFVISRQS</sequence>
<protein>
    <recommendedName>
        <fullName evidence="12">Geranylgeranyl diphosphate synthase</fullName>
        <ecNumber evidence="4">2.5.1.29</ecNumber>
    </recommendedName>
    <alternativeName>
        <fullName evidence="13">Farnesyltranstransferase</fullName>
    </alternativeName>
</protein>
<dbReference type="GO" id="GO:0015979">
    <property type="term" value="P:photosynthesis"/>
    <property type="evidence" value="ECO:0007669"/>
    <property type="project" value="UniProtKB-KW"/>
</dbReference>
<dbReference type="SUPFAM" id="SSF48576">
    <property type="entry name" value="Terpenoid synthases"/>
    <property type="match status" value="1"/>
</dbReference>
<comment type="cofactor">
    <cofactor evidence="1">
        <name>Mg(2+)</name>
        <dbReference type="ChEBI" id="CHEBI:18420"/>
    </cofactor>
</comment>
<evidence type="ECO:0000256" key="16">
    <source>
        <dbReference type="RuleBase" id="RU004466"/>
    </source>
</evidence>
<reference evidence="18" key="1">
    <citation type="journal article" date="2019" name="Int. J. Syst. Evol. Microbiol.">
        <title>The Global Catalogue of Microorganisms (GCM) 10K type strain sequencing project: providing services to taxonomists for standard genome sequencing and annotation.</title>
        <authorList>
            <consortium name="The Broad Institute Genomics Platform"/>
            <consortium name="The Broad Institute Genome Sequencing Center for Infectious Disease"/>
            <person name="Wu L."/>
            <person name="Ma J."/>
        </authorList>
    </citation>
    <scope>NUCLEOTIDE SEQUENCE [LARGE SCALE GENOMIC DNA]</scope>
    <source>
        <strain evidence="18">CGMCC 1.12664</strain>
    </source>
</reference>
<evidence type="ECO:0000256" key="3">
    <source>
        <dbReference type="ARBA" id="ARBA00006706"/>
    </source>
</evidence>
<dbReference type="InterPro" id="IPR008949">
    <property type="entry name" value="Isoprenoid_synthase_dom_sf"/>
</dbReference>
<evidence type="ECO:0000256" key="6">
    <source>
        <dbReference type="ARBA" id="ARBA00022679"/>
    </source>
</evidence>
<accession>A0A917AD91</accession>
<evidence type="ECO:0000256" key="12">
    <source>
        <dbReference type="ARBA" id="ARBA00023818"/>
    </source>
</evidence>
<dbReference type="Proteomes" id="UP000612855">
    <property type="component" value="Unassembled WGS sequence"/>
</dbReference>
<evidence type="ECO:0000256" key="5">
    <source>
        <dbReference type="ARBA" id="ARBA00022531"/>
    </source>
</evidence>
<proteinExistence type="inferred from homology"/>
<evidence type="ECO:0000256" key="2">
    <source>
        <dbReference type="ARBA" id="ARBA00005221"/>
    </source>
</evidence>
<dbReference type="EC" id="2.5.1.29" evidence="4"/>
<dbReference type="GO" id="GO:0004311">
    <property type="term" value="F:geranylgeranyl diphosphate synthase activity"/>
    <property type="evidence" value="ECO:0007669"/>
    <property type="project" value="UniProtKB-EC"/>
</dbReference>
<organism evidence="17 18">
    <name type="scientific">Primorskyibacter flagellatus</name>
    <dbReference type="NCBI Taxonomy" id="1387277"/>
    <lineage>
        <taxon>Bacteria</taxon>
        <taxon>Pseudomonadati</taxon>
        <taxon>Pseudomonadota</taxon>
        <taxon>Alphaproteobacteria</taxon>
        <taxon>Rhodobacterales</taxon>
        <taxon>Roseobacteraceae</taxon>
        <taxon>Primorskyibacter</taxon>
    </lineage>
</organism>
<keyword evidence="6 16" id="KW-0808">Transferase</keyword>
<comment type="similarity">
    <text evidence="3 16">Belongs to the FPP/GGPP synthase family.</text>
</comment>
<dbReference type="Gene3D" id="1.10.600.10">
    <property type="entry name" value="Farnesyl Diphosphate Synthase"/>
    <property type="match status" value="1"/>
</dbReference>
<evidence type="ECO:0000256" key="11">
    <source>
        <dbReference type="ARBA" id="ARBA00023229"/>
    </source>
</evidence>
<comment type="function">
    <text evidence="15">Catalyzes the condensation of farnesyl diphosphate (FPP) and isopentenyl diphosphate (IPP) to yield geranylgeranyl diphosphate (GGPP) needed for biosynthesis of carotenoids and diterpenes.</text>
</comment>
<keyword evidence="8" id="KW-0125">Carotenoid biosynthesis</keyword>
<keyword evidence="18" id="KW-1185">Reference proteome</keyword>
<evidence type="ECO:0000313" key="18">
    <source>
        <dbReference type="Proteomes" id="UP000612855"/>
    </source>
</evidence>
<keyword evidence="9" id="KW-0460">Magnesium</keyword>
<name>A0A917AD91_9RHOB</name>
<evidence type="ECO:0000256" key="10">
    <source>
        <dbReference type="ARBA" id="ARBA00023171"/>
    </source>
</evidence>
<keyword evidence="5" id="KW-0602">Photosynthesis</keyword>
<evidence type="ECO:0000256" key="4">
    <source>
        <dbReference type="ARBA" id="ARBA00012382"/>
    </source>
</evidence>
<dbReference type="GO" id="GO:0016117">
    <property type="term" value="P:carotenoid biosynthetic process"/>
    <property type="evidence" value="ECO:0007669"/>
    <property type="project" value="UniProtKB-KW"/>
</dbReference>
<dbReference type="PANTHER" id="PTHR43281">
    <property type="entry name" value="FARNESYL DIPHOSPHATE SYNTHASE"/>
    <property type="match status" value="1"/>
</dbReference>
<dbReference type="PROSITE" id="PS00444">
    <property type="entry name" value="POLYPRENYL_SYNTHASE_2"/>
    <property type="match status" value="1"/>
</dbReference>
<gene>
    <name evidence="17" type="primary">ispA</name>
    <name evidence="17" type="ORF">GCM10011360_34520</name>
</gene>
<evidence type="ECO:0000256" key="7">
    <source>
        <dbReference type="ARBA" id="ARBA00022723"/>
    </source>
</evidence>
<evidence type="ECO:0000256" key="8">
    <source>
        <dbReference type="ARBA" id="ARBA00022746"/>
    </source>
</evidence>
<evidence type="ECO:0000256" key="15">
    <source>
        <dbReference type="ARBA" id="ARBA00054703"/>
    </source>
</evidence>
<dbReference type="Pfam" id="PF00348">
    <property type="entry name" value="polyprenyl_synt"/>
    <property type="match status" value="1"/>
</dbReference>
<evidence type="ECO:0000256" key="14">
    <source>
        <dbReference type="ARBA" id="ARBA00048119"/>
    </source>
</evidence>
<comment type="caution">
    <text evidence="17">The sequence shown here is derived from an EMBL/GenBank/DDBJ whole genome shotgun (WGS) entry which is preliminary data.</text>
</comment>
<keyword evidence="11" id="KW-0414">Isoprene biosynthesis</keyword>
<dbReference type="EMBL" id="BMFJ01000002">
    <property type="protein sequence ID" value="GGE44393.1"/>
    <property type="molecule type" value="Genomic_DNA"/>
</dbReference>
<comment type="catalytic activity">
    <reaction evidence="14">
        <text>isopentenyl diphosphate + (2E,6E)-farnesyl diphosphate = (2E,6E,10E)-geranylgeranyl diphosphate + diphosphate</text>
        <dbReference type="Rhea" id="RHEA:17653"/>
        <dbReference type="ChEBI" id="CHEBI:33019"/>
        <dbReference type="ChEBI" id="CHEBI:58756"/>
        <dbReference type="ChEBI" id="CHEBI:128769"/>
        <dbReference type="ChEBI" id="CHEBI:175763"/>
        <dbReference type="EC" id="2.5.1.29"/>
    </reaction>
</comment>
<dbReference type="InterPro" id="IPR033749">
    <property type="entry name" value="Polyprenyl_synt_CS"/>
</dbReference>
<dbReference type="PROSITE" id="PS00723">
    <property type="entry name" value="POLYPRENYL_SYNTHASE_1"/>
    <property type="match status" value="1"/>
</dbReference>
<evidence type="ECO:0000256" key="9">
    <source>
        <dbReference type="ARBA" id="ARBA00022842"/>
    </source>
</evidence>
<keyword evidence="10" id="KW-0149">Chlorophyll biosynthesis</keyword>
<dbReference type="RefSeq" id="WP_188479061.1">
    <property type="nucleotide sequence ID" value="NZ_BMFJ01000002.1"/>
</dbReference>
<dbReference type="SFLD" id="SFLDG01017">
    <property type="entry name" value="Polyprenyl_Transferase_Like"/>
    <property type="match status" value="1"/>
</dbReference>